<dbReference type="EMBL" id="JADEXP010000158">
    <property type="protein sequence ID" value="MBE9068319.1"/>
    <property type="molecule type" value="Genomic_DNA"/>
</dbReference>
<name>A0A929FAN2_LEPEC</name>
<keyword evidence="2" id="KW-1185">Reference proteome</keyword>
<dbReference type="AlphaFoldDB" id="A0A929FAN2"/>
<reference evidence="1" key="1">
    <citation type="submission" date="2020-10" db="EMBL/GenBank/DDBJ databases">
        <authorList>
            <person name="Castelo-Branco R."/>
            <person name="Eusebio N."/>
            <person name="Adriana R."/>
            <person name="Vieira A."/>
            <person name="Brugerolle De Fraissinette N."/>
            <person name="Rezende De Castro R."/>
            <person name="Schneider M.P."/>
            <person name="Vasconcelos V."/>
            <person name="Leao P.N."/>
        </authorList>
    </citation>
    <scope>NUCLEOTIDE SEQUENCE</scope>
    <source>
        <strain evidence="1">LEGE 11479</strain>
    </source>
</reference>
<dbReference type="Proteomes" id="UP000615026">
    <property type="component" value="Unassembled WGS sequence"/>
</dbReference>
<gene>
    <name evidence="1" type="ORF">IQ260_16835</name>
</gene>
<organism evidence="1 2">
    <name type="scientific">Leptolyngbya cf. ectocarpi LEGE 11479</name>
    <dbReference type="NCBI Taxonomy" id="1828722"/>
    <lineage>
        <taxon>Bacteria</taxon>
        <taxon>Bacillati</taxon>
        <taxon>Cyanobacteriota</taxon>
        <taxon>Cyanophyceae</taxon>
        <taxon>Leptolyngbyales</taxon>
        <taxon>Leptolyngbyaceae</taxon>
        <taxon>Leptolyngbya group</taxon>
        <taxon>Leptolyngbya</taxon>
    </lineage>
</organism>
<comment type="caution">
    <text evidence="1">The sequence shown here is derived from an EMBL/GenBank/DDBJ whole genome shotgun (WGS) entry which is preliminary data.</text>
</comment>
<dbReference type="RefSeq" id="WP_193994266.1">
    <property type="nucleotide sequence ID" value="NZ_JADEXP010000158.1"/>
</dbReference>
<accession>A0A929FAN2</accession>
<evidence type="ECO:0000313" key="2">
    <source>
        <dbReference type="Proteomes" id="UP000615026"/>
    </source>
</evidence>
<evidence type="ECO:0000313" key="1">
    <source>
        <dbReference type="EMBL" id="MBE9068319.1"/>
    </source>
</evidence>
<proteinExistence type="predicted"/>
<sequence>MKNPYDCINQHPERCQRMFGIAYQEFSDLIAVMVSQPVDRKSQASSANVRINAPGGGCPPKLSEAEEVSSKHQNNAFCLCDF</sequence>
<protein>
    <submittedName>
        <fullName evidence="1">Uncharacterized protein</fullName>
    </submittedName>
</protein>